<feature type="region of interest" description="Disordered" evidence="3">
    <location>
        <begin position="1"/>
        <end position="22"/>
    </location>
</feature>
<evidence type="ECO:0000259" key="5">
    <source>
        <dbReference type="Pfam" id="PF00079"/>
    </source>
</evidence>
<feature type="domain" description="Serpin" evidence="5">
    <location>
        <begin position="92"/>
        <end position="136"/>
    </location>
</feature>
<dbReference type="GO" id="GO:0004867">
    <property type="term" value="F:serine-type endopeptidase inhibitor activity"/>
    <property type="evidence" value="ECO:0007669"/>
    <property type="project" value="UniProtKB-KW"/>
</dbReference>
<dbReference type="InterPro" id="IPR042178">
    <property type="entry name" value="Serpin_sf_1"/>
</dbReference>
<dbReference type="Gene3D" id="3.30.497.10">
    <property type="entry name" value="Antithrombin, subunit I, domain 2"/>
    <property type="match status" value="1"/>
</dbReference>
<dbReference type="AlphaFoldDB" id="A0A4Y2KNW9"/>
<keyword evidence="2" id="KW-0722">Serine protease inhibitor</keyword>
<dbReference type="InterPro" id="IPR023796">
    <property type="entry name" value="Serpin_dom"/>
</dbReference>
<dbReference type="Proteomes" id="UP000499080">
    <property type="component" value="Unassembled WGS sequence"/>
</dbReference>
<keyword evidence="7" id="KW-1185">Reference proteome</keyword>
<sequence>MKNSREVPNVGKQSSPFPRRKGIREHQMQLPQRHLLKHVNQSFTLNLLRTALTMRNISVFGAFFATCIAVSAGRIFSPEDMAKENLRKLALANNELAFNLHRRLASNSSKNVFFSPLSISTAFSMLLYGARGETAEV</sequence>
<keyword evidence="4" id="KW-0472">Membrane</keyword>
<dbReference type="Pfam" id="PF00079">
    <property type="entry name" value="Serpin"/>
    <property type="match status" value="1"/>
</dbReference>
<evidence type="ECO:0000256" key="4">
    <source>
        <dbReference type="SAM" id="Phobius"/>
    </source>
</evidence>
<reference evidence="6 7" key="1">
    <citation type="journal article" date="2019" name="Sci. Rep.">
        <title>Orb-weaving spider Araneus ventricosus genome elucidates the spidroin gene catalogue.</title>
        <authorList>
            <person name="Kono N."/>
            <person name="Nakamura H."/>
            <person name="Ohtoshi R."/>
            <person name="Moran D.A.P."/>
            <person name="Shinohara A."/>
            <person name="Yoshida Y."/>
            <person name="Fujiwara M."/>
            <person name="Mori M."/>
            <person name="Tomita M."/>
            <person name="Arakawa K."/>
        </authorList>
    </citation>
    <scope>NUCLEOTIDE SEQUENCE [LARGE SCALE GENOMIC DNA]</scope>
</reference>
<dbReference type="SUPFAM" id="SSF56574">
    <property type="entry name" value="Serpins"/>
    <property type="match status" value="1"/>
</dbReference>
<keyword evidence="1" id="KW-0646">Protease inhibitor</keyword>
<feature type="transmembrane region" description="Helical" evidence="4">
    <location>
        <begin position="57"/>
        <end position="77"/>
    </location>
</feature>
<gene>
    <name evidence="6" type="ORF">AVEN_203394_1</name>
</gene>
<comment type="caution">
    <text evidence="6">The sequence shown here is derived from an EMBL/GenBank/DDBJ whole genome shotgun (WGS) entry which is preliminary data.</text>
</comment>
<organism evidence="6 7">
    <name type="scientific">Araneus ventricosus</name>
    <name type="common">Orbweaver spider</name>
    <name type="synonym">Epeira ventricosa</name>
    <dbReference type="NCBI Taxonomy" id="182803"/>
    <lineage>
        <taxon>Eukaryota</taxon>
        <taxon>Metazoa</taxon>
        <taxon>Ecdysozoa</taxon>
        <taxon>Arthropoda</taxon>
        <taxon>Chelicerata</taxon>
        <taxon>Arachnida</taxon>
        <taxon>Araneae</taxon>
        <taxon>Araneomorphae</taxon>
        <taxon>Entelegynae</taxon>
        <taxon>Araneoidea</taxon>
        <taxon>Araneidae</taxon>
        <taxon>Araneus</taxon>
    </lineage>
</organism>
<keyword evidence="4" id="KW-0812">Transmembrane</keyword>
<evidence type="ECO:0000256" key="2">
    <source>
        <dbReference type="ARBA" id="ARBA00022900"/>
    </source>
</evidence>
<accession>A0A4Y2KNW9</accession>
<evidence type="ECO:0000313" key="7">
    <source>
        <dbReference type="Proteomes" id="UP000499080"/>
    </source>
</evidence>
<keyword evidence="4" id="KW-1133">Transmembrane helix</keyword>
<dbReference type="OrthoDB" id="671595at2759"/>
<dbReference type="InterPro" id="IPR036186">
    <property type="entry name" value="Serpin_sf"/>
</dbReference>
<name>A0A4Y2KNW9_ARAVE</name>
<evidence type="ECO:0000256" key="1">
    <source>
        <dbReference type="ARBA" id="ARBA00022690"/>
    </source>
</evidence>
<evidence type="ECO:0000256" key="3">
    <source>
        <dbReference type="SAM" id="MobiDB-lite"/>
    </source>
</evidence>
<protein>
    <recommendedName>
        <fullName evidence="5">Serpin domain-containing protein</fullName>
    </recommendedName>
</protein>
<proteinExistence type="predicted"/>
<dbReference type="EMBL" id="BGPR01004830">
    <property type="protein sequence ID" value="GBN03809.1"/>
    <property type="molecule type" value="Genomic_DNA"/>
</dbReference>
<evidence type="ECO:0000313" key="6">
    <source>
        <dbReference type="EMBL" id="GBN03809.1"/>
    </source>
</evidence>